<evidence type="ECO:0000313" key="2">
    <source>
        <dbReference type="Proteomes" id="UP001596337"/>
    </source>
</evidence>
<keyword evidence="2" id="KW-1185">Reference proteome</keyword>
<name>A0ABW2C792_9PSEU</name>
<gene>
    <name evidence="1" type="ORF">ACFQGD_28995</name>
</gene>
<comment type="caution">
    <text evidence="1">The sequence shown here is derived from an EMBL/GenBank/DDBJ whole genome shotgun (WGS) entry which is preliminary data.</text>
</comment>
<accession>A0ABW2C792</accession>
<reference evidence="2" key="1">
    <citation type="journal article" date="2019" name="Int. J. Syst. Evol. Microbiol.">
        <title>The Global Catalogue of Microorganisms (GCM) 10K type strain sequencing project: providing services to taxonomists for standard genome sequencing and annotation.</title>
        <authorList>
            <consortium name="The Broad Institute Genomics Platform"/>
            <consortium name="The Broad Institute Genome Sequencing Center for Infectious Disease"/>
            <person name="Wu L."/>
            <person name="Ma J."/>
        </authorList>
    </citation>
    <scope>NUCLEOTIDE SEQUENCE [LARGE SCALE GENOMIC DNA]</scope>
    <source>
        <strain evidence="2">KCTC 32255</strain>
    </source>
</reference>
<dbReference type="Proteomes" id="UP001596337">
    <property type="component" value="Unassembled WGS sequence"/>
</dbReference>
<dbReference type="RefSeq" id="WP_345400158.1">
    <property type="nucleotide sequence ID" value="NZ_BAABLA010000097.1"/>
</dbReference>
<protein>
    <submittedName>
        <fullName evidence="1">Uncharacterized protein</fullName>
    </submittedName>
</protein>
<organism evidence="1 2">
    <name type="scientific">Haloechinothrix salitolerans</name>
    <dbReference type="NCBI Taxonomy" id="926830"/>
    <lineage>
        <taxon>Bacteria</taxon>
        <taxon>Bacillati</taxon>
        <taxon>Actinomycetota</taxon>
        <taxon>Actinomycetes</taxon>
        <taxon>Pseudonocardiales</taxon>
        <taxon>Pseudonocardiaceae</taxon>
        <taxon>Haloechinothrix</taxon>
    </lineage>
</organism>
<evidence type="ECO:0000313" key="1">
    <source>
        <dbReference type="EMBL" id="MFC6871167.1"/>
    </source>
</evidence>
<proteinExistence type="predicted"/>
<sequence>MSDDATDVRTEVVQRLVACRDADDLNDVMATYDPTAAERRVAMQFHYDAAIADLRAAGAVRENSRTIMDITQRQLIALRHVHEVTQRWCQPHRLDRTLGSLMKVMPTDEAETIEGALRWGGLLPPKEDVGD</sequence>
<dbReference type="EMBL" id="JBHSXX010000001">
    <property type="protein sequence ID" value="MFC6871167.1"/>
    <property type="molecule type" value="Genomic_DNA"/>
</dbReference>